<organism evidence="1 2">
    <name type="scientific">Micromonospora echinospora</name>
    <name type="common">Micromonospora purpurea</name>
    <dbReference type="NCBI Taxonomy" id="1877"/>
    <lineage>
        <taxon>Bacteria</taxon>
        <taxon>Bacillati</taxon>
        <taxon>Actinomycetota</taxon>
        <taxon>Actinomycetes</taxon>
        <taxon>Micromonosporales</taxon>
        <taxon>Micromonosporaceae</taxon>
        <taxon>Micromonospora</taxon>
    </lineage>
</organism>
<evidence type="ECO:0000313" key="1">
    <source>
        <dbReference type="EMBL" id="SCF17074.1"/>
    </source>
</evidence>
<keyword evidence="2" id="KW-1185">Reference proteome</keyword>
<evidence type="ECO:0000313" key="2">
    <source>
        <dbReference type="Proteomes" id="UP000198253"/>
    </source>
</evidence>
<protein>
    <submittedName>
        <fullName evidence="1">Uncharacterized protein</fullName>
    </submittedName>
</protein>
<dbReference type="AlphaFoldDB" id="A0A1C4Y8P3"/>
<reference evidence="2" key="1">
    <citation type="submission" date="2016-06" db="EMBL/GenBank/DDBJ databases">
        <authorList>
            <person name="Varghese N."/>
            <person name="Submissions Spin"/>
        </authorList>
    </citation>
    <scope>NUCLEOTIDE SEQUENCE [LARGE SCALE GENOMIC DNA]</scope>
    <source>
        <strain evidence="2">DSM 43816</strain>
    </source>
</reference>
<dbReference type="OrthoDB" id="3830327at2"/>
<dbReference type="InParanoid" id="A0A1C4Y8P3"/>
<dbReference type="EMBL" id="LT607413">
    <property type="protein sequence ID" value="SCF17074.1"/>
    <property type="molecule type" value="Genomic_DNA"/>
</dbReference>
<sequence length="101" mass="11479">MGLNKETAARPAETRLAEWRRLGYDDWRAMLDDKELRLVVGQDDKRYSVVSYALDDGDGRVRMSVAVDDGGWSALAPLVRDEIMNSDGTFVSSEIEQTRRR</sequence>
<proteinExistence type="predicted"/>
<name>A0A1C4Y8P3_MICEC</name>
<accession>A0A1C4Y8P3</accession>
<gene>
    <name evidence="1" type="ORF">GA0070618_3691</name>
</gene>
<dbReference type="Proteomes" id="UP000198253">
    <property type="component" value="Chromosome I"/>
</dbReference>
<dbReference type="RefSeq" id="WP_088982729.1">
    <property type="nucleotide sequence ID" value="NZ_LT607413.1"/>
</dbReference>